<reference evidence="2 3" key="1">
    <citation type="journal article" date="2015" name="Genome Announc.">
        <title>Draft Genome Sequence of Clostridium tyrobutyricum Strain DIVETGP, Isolated from Cow's Milk for Grana Padano Production.</title>
        <authorList>
            <person name="Soggiu A."/>
            <person name="Piras C."/>
            <person name="Gaiarsa S."/>
            <person name="Sassera D."/>
            <person name="Roncada P."/>
            <person name="Bendixen E."/>
            <person name="Brasca M."/>
            <person name="Bonizzi L."/>
        </authorList>
    </citation>
    <scope>NUCLEOTIDE SEQUENCE [LARGE SCALE GENOMIC DNA]</scope>
    <source>
        <strain evidence="2 3">DIVETGP</strain>
    </source>
</reference>
<dbReference type="InterPro" id="IPR000510">
    <property type="entry name" value="Nase/OxRdtase_comp1"/>
</dbReference>
<accession>W6NFE2</accession>
<dbReference type="PANTHER" id="PTHR42956">
    <property type="entry name" value="NITROGENASE IRON-MOLYBDENUM COFACTOR BIOSYNTHESIS PROTEIN NIFE"/>
    <property type="match status" value="1"/>
</dbReference>
<evidence type="ECO:0000313" key="2">
    <source>
        <dbReference type="EMBL" id="CDL90772.1"/>
    </source>
</evidence>
<gene>
    <name evidence="2" type="ORF">CTDIVETGP_0842</name>
</gene>
<dbReference type="Pfam" id="PF00148">
    <property type="entry name" value="Oxidored_nitro"/>
    <property type="match status" value="1"/>
</dbReference>
<dbReference type="Proteomes" id="UP000019482">
    <property type="component" value="Unassembled WGS sequence"/>
</dbReference>
<dbReference type="Gene3D" id="3.40.50.1980">
    <property type="entry name" value="Nitrogenase molybdenum iron protein domain"/>
    <property type="match status" value="3"/>
</dbReference>
<dbReference type="GeneID" id="29419271"/>
<dbReference type="InterPro" id="IPR049939">
    <property type="entry name" value="NifE-like"/>
</dbReference>
<protein>
    <submittedName>
        <fullName evidence="2">Nitrogenase vanadium-cofactor synthesis protein VnfE</fullName>
    </submittedName>
</protein>
<name>W6NFE2_CLOTY</name>
<proteinExistence type="predicted"/>
<dbReference type="SUPFAM" id="SSF53807">
    <property type="entry name" value="Helical backbone' metal receptor"/>
    <property type="match status" value="1"/>
</dbReference>
<dbReference type="OrthoDB" id="9767044at2"/>
<keyword evidence="3" id="KW-1185">Reference proteome</keyword>
<dbReference type="RefSeq" id="WP_017895632.1">
    <property type="nucleotide sequence ID" value="NZ_CBXI010000009.1"/>
</dbReference>
<dbReference type="AlphaFoldDB" id="W6NFE2"/>
<dbReference type="GO" id="GO:0016491">
    <property type="term" value="F:oxidoreductase activity"/>
    <property type="evidence" value="ECO:0007669"/>
    <property type="project" value="InterPro"/>
</dbReference>
<organism evidence="2 3">
    <name type="scientific">Clostridium tyrobutyricum DIVETGP</name>
    <dbReference type="NCBI Taxonomy" id="1408889"/>
    <lineage>
        <taxon>Bacteria</taxon>
        <taxon>Bacillati</taxon>
        <taxon>Bacillota</taxon>
        <taxon>Clostridia</taxon>
        <taxon>Eubacteriales</taxon>
        <taxon>Clostridiaceae</taxon>
        <taxon>Clostridium</taxon>
    </lineage>
</organism>
<comment type="caution">
    <text evidence="2">The sequence shown here is derived from an EMBL/GenBank/DDBJ whole genome shotgun (WGS) entry which is preliminary data.</text>
</comment>
<evidence type="ECO:0000313" key="3">
    <source>
        <dbReference type="Proteomes" id="UP000019482"/>
    </source>
</evidence>
<dbReference type="PANTHER" id="PTHR42956:SF1">
    <property type="entry name" value="NITROGENASE IRON-MOLYBDENUM COFACTOR BIOSYNTHESIS PROTEIN NIFE"/>
    <property type="match status" value="1"/>
</dbReference>
<sequence length="488" mass="54316">MSINIKSPEVKIRENRLGSITGFSGSASELCEMSKGKRLCDRKHSFSQCLGCSSGQALCQLVMIQDAVVINHAPLGCSADFSDFNFTNRVGQRKRNFKPKNARLLSTNLDEKDTIYGGGEKLKATINEAFERFNPKAIFITASCASGIIGDDIDTIAQEAEKKLKIPIVYIPCEGFKSKIWTTGFDAAYHGIIRKIVKPPVKKRKDLINVINFWGSDIFTGLFGKIGLKPNYIVPFSTIDQLQKISEAAATVQICPTLGTYLAAALEQEYGVPEVKAPPAYGIKGTDEWFRELGRITDKETEVEELLKSEKERIYPELEKLRKKLKGKRAYVTAGAAHGHSLIALLEDLGLEVVGASIFHHDPCYDNRSESGKSLDHAVNTYGDIKNFSVCDKQAYELVNSLNRLKPDIFIARHGGMSIWGAKLGIPTFLMGDEHFGLGYQGLINYGNKVLDVLETPEFVKNISAHAKFPYTDWWFKQRPDTFLKEGK</sequence>
<evidence type="ECO:0000259" key="1">
    <source>
        <dbReference type="Pfam" id="PF00148"/>
    </source>
</evidence>
<dbReference type="EMBL" id="CBXI010000009">
    <property type="protein sequence ID" value="CDL90772.1"/>
    <property type="molecule type" value="Genomic_DNA"/>
</dbReference>
<feature type="domain" description="Nitrogenase/oxidoreductase component 1" evidence="1">
    <location>
        <begin position="57"/>
        <end position="454"/>
    </location>
</feature>